<protein>
    <submittedName>
        <fullName evidence="1">Photosystem I chlorophyll a apoprotein A2</fullName>
    </submittedName>
</protein>
<dbReference type="GO" id="GO:0016020">
    <property type="term" value="C:membrane"/>
    <property type="evidence" value="ECO:0007669"/>
    <property type="project" value="InterPro"/>
</dbReference>
<evidence type="ECO:0000313" key="1">
    <source>
        <dbReference type="EMBL" id="MBD6614342.1"/>
    </source>
</evidence>
<dbReference type="PANTHER" id="PTHR30128:SF19">
    <property type="entry name" value="PHOTOSYSTEM I P700 CHLOROPHYLL A APOPROTEIN A1-RELATED"/>
    <property type="match status" value="1"/>
</dbReference>
<dbReference type="Proteomes" id="UP001165986">
    <property type="component" value="Unassembled WGS sequence"/>
</dbReference>
<dbReference type="InterPro" id="IPR036408">
    <property type="entry name" value="PSI_PsaA/B_sf"/>
</dbReference>
<dbReference type="GO" id="GO:0015979">
    <property type="term" value="P:photosynthesis"/>
    <property type="evidence" value="ECO:0007669"/>
    <property type="project" value="InterPro"/>
</dbReference>
<dbReference type="AlphaFoldDB" id="A0AA40VP66"/>
<dbReference type="Pfam" id="PF00223">
    <property type="entry name" value="PsaA_PsaB"/>
    <property type="match status" value="1"/>
</dbReference>
<dbReference type="SUPFAM" id="SSF81558">
    <property type="entry name" value="Photosystem I subunits PsaA/PsaB"/>
    <property type="match status" value="1"/>
</dbReference>
<organism evidence="1 2">
    <name type="scientific">Komarekiella delphini-convector SJRDD-AB1</name>
    <dbReference type="NCBI Taxonomy" id="2593771"/>
    <lineage>
        <taxon>Bacteria</taxon>
        <taxon>Bacillati</taxon>
        <taxon>Cyanobacteriota</taxon>
        <taxon>Cyanophyceae</taxon>
        <taxon>Nostocales</taxon>
        <taxon>Nostocaceae</taxon>
        <taxon>Komarekiella</taxon>
        <taxon>Komarekiella delphini-convector</taxon>
    </lineage>
</organism>
<name>A0AA40VP66_9NOST</name>
<gene>
    <name evidence="1" type="primary">psaB</name>
    <name evidence="1" type="ORF">FNW02_00225</name>
</gene>
<sequence length="63" mass="6924">QELIETLVWAHERTPLANLVRWKDKPVALSIVQARVVGLAHFTVGYVVTYAAFLIASTAGKFG</sequence>
<proteinExistence type="predicted"/>
<dbReference type="GO" id="GO:0009579">
    <property type="term" value="C:thylakoid"/>
    <property type="evidence" value="ECO:0007669"/>
    <property type="project" value="InterPro"/>
</dbReference>
<comment type="caution">
    <text evidence="1">The sequence shown here is derived from an EMBL/GenBank/DDBJ whole genome shotgun (WGS) entry which is preliminary data.</text>
</comment>
<dbReference type="EMBL" id="VJXY01000001">
    <property type="protein sequence ID" value="MBD6614342.1"/>
    <property type="molecule type" value="Genomic_DNA"/>
</dbReference>
<dbReference type="Gene3D" id="1.20.1130.10">
    <property type="entry name" value="Photosystem I PsaA/PsaB"/>
    <property type="match status" value="1"/>
</dbReference>
<dbReference type="InterPro" id="IPR001280">
    <property type="entry name" value="PSI_PsaA/B"/>
</dbReference>
<feature type="non-terminal residue" evidence="1">
    <location>
        <position position="1"/>
    </location>
</feature>
<reference evidence="1" key="1">
    <citation type="submission" date="2019-07" db="EMBL/GenBank/DDBJ databases">
        <title>Toxilogical consequences of a new and cryptic species of cyanobacteria (Komarekiella delphini-convector) recovered from the epidermis of a bottlenose dolphin and 1500 ft. in the air.</title>
        <authorList>
            <person name="Brown A.O."/>
            <person name="Dvorak P."/>
            <person name="Villanueva C.D."/>
            <person name="Foss A.J."/>
            <person name="Garvey A.D."/>
            <person name="Gibson Q.A."/>
            <person name="Johansen J.R."/>
            <person name="Casamatta D.A."/>
        </authorList>
    </citation>
    <scope>NUCLEOTIDE SEQUENCE</scope>
    <source>
        <strain evidence="1">SJRDD-AB1</strain>
    </source>
</reference>
<keyword evidence="2" id="KW-1185">Reference proteome</keyword>
<accession>A0AA40VP66</accession>
<evidence type="ECO:0000313" key="2">
    <source>
        <dbReference type="Proteomes" id="UP001165986"/>
    </source>
</evidence>
<dbReference type="PANTHER" id="PTHR30128">
    <property type="entry name" value="OUTER MEMBRANE PROTEIN, OMPA-RELATED"/>
    <property type="match status" value="1"/>
</dbReference>